<name>A0A2P2MZ17_RHIMU</name>
<protein>
    <submittedName>
        <fullName evidence="1">Uncharacterized protein</fullName>
    </submittedName>
</protein>
<dbReference type="AlphaFoldDB" id="A0A2P2MZ17"/>
<dbReference type="EMBL" id="GGEC01054986">
    <property type="protein sequence ID" value="MBX35470.1"/>
    <property type="molecule type" value="Transcribed_RNA"/>
</dbReference>
<evidence type="ECO:0000313" key="1">
    <source>
        <dbReference type="EMBL" id="MBX35470.1"/>
    </source>
</evidence>
<accession>A0A2P2MZ17</accession>
<proteinExistence type="predicted"/>
<reference evidence="1" key="1">
    <citation type="submission" date="2018-02" db="EMBL/GenBank/DDBJ databases">
        <title>Rhizophora mucronata_Transcriptome.</title>
        <authorList>
            <person name="Meera S.P."/>
            <person name="Sreeshan A."/>
            <person name="Augustine A."/>
        </authorList>
    </citation>
    <scope>NUCLEOTIDE SEQUENCE</scope>
    <source>
        <tissue evidence="1">Leaf</tissue>
    </source>
</reference>
<sequence>MYSHFDMDPRNLASQLFAIISFVMTELQVDHSNFKEI</sequence>
<organism evidence="1">
    <name type="scientific">Rhizophora mucronata</name>
    <name type="common">Asiatic mangrove</name>
    <dbReference type="NCBI Taxonomy" id="61149"/>
    <lineage>
        <taxon>Eukaryota</taxon>
        <taxon>Viridiplantae</taxon>
        <taxon>Streptophyta</taxon>
        <taxon>Embryophyta</taxon>
        <taxon>Tracheophyta</taxon>
        <taxon>Spermatophyta</taxon>
        <taxon>Magnoliopsida</taxon>
        <taxon>eudicotyledons</taxon>
        <taxon>Gunneridae</taxon>
        <taxon>Pentapetalae</taxon>
        <taxon>rosids</taxon>
        <taxon>fabids</taxon>
        <taxon>Malpighiales</taxon>
        <taxon>Rhizophoraceae</taxon>
        <taxon>Rhizophora</taxon>
    </lineage>
</organism>